<dbReference type="PROSITE" id="PS00742">
    <property type="entry name" value="PEP_ENZYMES_2"/>
    <property type="match status" value="1"/>
</dbReference>
<dbReference type="InterPro" id="IPR040442">
    <property type="entry name" value="Pyrv_kinase-like_dom_sf"/>
</dbReference>
<dbReference type="GO" id="GO:0046872">
    <property type="term" value="F:metal ion binding"/>
    <property type="evidence" value="ECO:0007669"/>
    <property type="project" value="UniProtKB-KW"/>
</dbReference>
<dbReference type="PANTHER" id="PTHR46244">
    <property type="entry name" value="PHOSPHOENOLPYRUVATE-PROTEIN PHOSPHOTRANSFERASE"/>
    <property type="match status" value="1"/>
</dbReference>
<feature type="binding site" evidence="19">
    <location>
        <begin position="458"/>
        <end position="459"/>
    </location>
    <ligand>
        <name>phosphoenolpyruvate</name>
        <dbReference type="ChEBI" id="CHEBI:58702"/>
    </ligand>
</feature>
<keyword evidence="15 17" id="KW-0460">Magnesium</keyword>
<dbReference type="NCBIfam" id="TIGR01417">
    <property type="entry name" value="PTS_I_fam"/>
    <property type="match status" value="1"/>
</dbReference>
<dbReference type="InterPro" id="IPR006318">
    <property type="entry name" value="PTS_EI-like"/>
</dbReference>
<dbReference type="InterPro" id="IPR024692">
    <property type="entry name" value="PTS_EI"/>
</dbReference>
<dbReference type="GO" id="GO:0008965">
    <property type="term" value="F:phosphoenolpyruvate-protein phosphotransferase activity"/>
    <property type="evidence" value="ECO:0007669"/>
    <property type="project" value="UniProtKB-EC"/>
</dbReference>
<evidence type="ECO:0000313" key="25">
    <source>
        <dbReference type="Proteomes" id="UP000018680"/>
    </source>
</evidence>
<dbReference type="Proteomes" id="UP000018680">
    <property type="component" value="Chromosome"/>
</dbReference>
<dbReference type="RefSeq" id="WP_024267665.1">
    <property type="nucleotide sequence ID" value="NC_023035.1"/>
</dbReference>
<keyword evidence="12 17" id="KW-0598">Phosphotransferase system</keyword>
<proteinExistence type="inferred from homology"/>
<evidence type="ECO:0000256" key="18">
    <source>
        <dbReference type="PIRSR" id="PIRSR000732-1"/>
    </source>
</evidence>
<keyword evidence="14 17" id="KW-0418">Kinase</keyword>
<evidence type="ECO:0000256" key="11">
    <source>
        <dbReference type="ARBA" id="ARBA00022679"/>
    </source>
</evidence>
<evidence type="ECO:0000259" key="23">
    <source>
        <dbReference type="Pfam" id="PF05524"/>
    </source>
</evidence>
<feature type="binding site" evidence="20">
    <location>
        <position position="435"/>
    </location>
    <ligand>
        <name>Mg(2+)</name>
        <dbReference type="ChEBI" id="CHEBI:18420"/>
    </ligand>
</feature>
<evidence type="ECO:0000256" key="3">
    <source>
        <dbReference type="ARBA" id="ARBA00002728"/>
    </source>
</evidence>
<dbReference type="InterPro" id="IPR008731">
    <property type="entry name" value="PTS_EIN"/>
</dbReference>
<dbReference type="SUPFAM" id="SSF47831">
    <property type="entry name" value="Enzyme I of the PEP:sugar phosphotransferase system HPr-binding (sub)domain"/>
    <property type="match status" value="1"/>
</dbReference>
<dbReference type="EC" id="2.7.3.9" evidence="6 17"/>
<protein>
    <recommendedName>
        <fullName evidence="7 17">Phosphoenolpyruvate-protein phosphotransferase</fullName>
        <ecNumber evidence="6 17">2.7.3.9</ecNumber>
    </recommendedName>
    <alternativeName>
        <fullName evidence="16 17">Phosphotransferase system, enzyme I</fullName>
    </alternativeName>
</protein>
<evidence type="ECO:0000256" key="15">
    <source>
        <dbReference type="ARBA" id="ARBA00022842"/>
    </source>
</evidence>
<dbReference type="InterPro" id="IPR050499">
    <property type="entry name" value="PEP-utilizing_PTS_enzyme"/>
</dbReference>
<keyword evidence="24" id="KW-0670">Pyruvate</keyword>
<feature type="active site" description="Tele-phosphohistidine intermediate" evidence="18">
    <location>
        <position position="191"/>
    </location>
</feature>
<keyword evidence="25" id="KW-1185">Reference proteome</keyword>
<evidence type="ECO:0000259" key="21">
    <source>
        <dbReference type="Pfam" id="PF00391"/>
    </source>
</evidence>
<evidence type="ECO:0000259" key="22">
    <source>
        <dbReference type="Pfam" id="PF02896"/>
    </source>
</evidence>
<dbReference type="SUPFAM" id="SSF51621">
    <property type="entry name" value="Phosphoenolpyruvate/pyruvate domain"/>
    <property type="match status" value="1"/>
</dbReference>
<dbReference type="InterPro" id="IPR000121">
    <property type="entry name" value="PEP_util_C"/>
</dbReference>
<feature type="binding site" evidence="19">
    <location>
        <position position="334"/>
    </location>
    <ligand>
        <name>phosphoenolpyruvate</name>
        <dbReference type="ChEBI" id="CHEBI:58702"/>
    </ligand>
</feature>
<evidence type="ECO:0000256" key="5">
    <source>
        <dbReference type="ARBA" id="ARBA00007837"/>
    </source>
</evidence>
<accession>V5WFY0</accession>
<dbReference type="Gene3D" id="3.20.20.60">
    <property type="entry name" value="Phosphoenolpyruvate-binding domains"/>
    <property type="match status" value="1"/>
</dbReference>
<evidence type="ECO:0000256" key="19">
    <source>
        <dbReference type="PIRSR" id="PIRSR000732-2"/>
    </source>
</evidence>
<dbReference type="HOGENOM" id="CLU_007308_7_0_12"/>
<evidence type="ECO:0000256" key="6">
    <source>
        <dbReference type="ARBA" id="ARBA00012232"/>
    </source>
</evidence>
<feature type="domain" description="PEP-utilising enzyme mobile" evidence="21">
    <location>
        <begin position="155"/>
        <end position="227"/>
    </location>
</feature>
<name>V5WFY0_9SPIO</name>
<evidence type="ECO:0000256" key="20">
    <source>
        <dbReference type="PIRSR" id="PIRSR000732-3"/>
    </source>
</evidence>
<comment type="function">
    <text evidence="3 17">General (non sugar-specific) component of the phosphoenolpyruvate-dependent sugar phosphotransferase system (sugar PTS). This major carbohydrate active-transport system catalyzes the phosphorylation of incoming sugar substrates concomitantly with their translocation across the cell membrane. Enzyme I transfers the phosphoryl group from phosphoenolpyruvate (PEP) to the phosphoryl carrier protein (HPr).</text>
</comment>
<dbReference type="GO" id="GO:0005737">
    <property type="term" value="C:cytoplasm"/>
    <property type="evidence" value="ECO:0007669"/>
    <property type="project" value="UniProtKB-SubCell"/>
</dbReference>
<dbReference type="PROSITE" id="PS00370">
    <property type="entry name" value="PEP_ENZYMES_PHOS_SITE"/>
    <property type="match status" value="1"/>
</dbReference>
<feature type="binding site" evidence="19">
    <location>
        <position position="469"/>
    </location>
    <ligand>
        <name>phosphoenolpyruvate</name>
        <dbReference type="ChEBI" id="CHEBI:58702"/>
    </ligand>
</feature>
<dbReference type="Gene3D" id="1.10.274.10">
    <property type="entry name" value="PtsI, HPr-binding domain"/>
    <property type="match status" value="1"/>
</dbReference>
<keyword evidence="10 17" id="KW-0762">Sugar transport</keyword>
<dbReference type="InterPro" id="IPR015813">
    <property type="entry name" value="Pyrv/PenolPyrv_kinase-like_dom"/>
</dbReference>
<dbReference type="EMBL" id="CP006939">
    <property type="protein sequence ID" value="AHC14742.1"/>
    <property type="molecule type" value="Genomic_DNA"/>
</dbReference>
<evidence type="ECO:0000256" key="13">
    <source>
        <dbReference type="ARBA" id="ARBA00022723"/>
    </source>
</evidence>
<dbReference type="AlphaFoldDB" id="V5WFY0"/>
<dbReference type="Pfam" id="PF00391">
    <property type="entry name" value="PEP-utilizers"/>
    <property type="match status" value="1"/>
</dbReference>
<evidence type="ECO:0000256" key="10">
    <source>
        <dbReference type="ARBA" id="ARBA00022597"/>
    </source>
</evidence>
<keyword evidence="11 17" id="KW-0808">Transferase</keyword>
<evidence type="ECO:0000256" key="1">
    <source>
        <dbReference type="ARBA" id="ARBA00000683"/>
    </source>
</evidence>
<evidence type="ECO:0000256" key="12">
    <source>
        <dbReference type="ARBA" id="ARBA00022683"/>
    </source>
</evidence>
<reference evidence="24 25" key="1">
    <citation type="journal article" date="2015" name="Stand. Genomic Sci.">
        <title>Complete genome sequence and description of Salinispira pacifica gen. nov., sp. nov., a novel spirochaete isolated form a hypersaline microbial mat.</title>
        <authorList>
            <person name="Ben Hania W."/>
            <person name="Joseph M."/>
            <person name="Schumann P."/>
            <person name="Bunk B."/>
            <person name="Fiebig A."/>
            <person name="Sproer C."/>
            <person name="Klenk H.P."/>
            <person name="Fardeau M.L."/>
            <person name="Spring S."/>
        </authorList>
    </citation>
    <scope>NUCLEOTIDE SEQUENCE [LARGE SCALE GENOMIC DNA]</scope>
    <source>
        <strain evidence="24 25">L21-RPul-D2</strain>
    </source>
</reference>
<sequence>MKELRGISASPGISQCSVLVLQDDQSEIPRYDIDEDMVSREYERFSQAVQAAIEEIEQIKNQGDSPLQPNERQMLDTHMLMLNDPDLGNKVQAGLYEQLTNVEYVLFDLMQDLVKKLEAVKDDYIRERTADLHDVSKRIINNLLSDERIDLSTLNDDVILVCHDLMPSDAIAMDKLRVKGIAMDGGGKTSHTAIIARAFEIPAVLGLGDITQRVKTGDFIVMDGYKGIVYLEPDEQTLDSYSRKQQAVQKREIQLMRLNELPAETRDGKMLSLKANIEIPEEVDAVESHGADGIGLYRSEFLFMKSSTLPDEEEQYDAYSRVISAMKRRPVTIRTLDLGGDKLMHSMNLHGGVEKNPILGWRAIRFCLSHVDIFRTQLRALLRASVHGNLRIMFPLISGVQELKEALAIFQAVKLELQQENIPIAENIPAGIMIEVPSAAMTSDLLAKRSNFFSIGTNDLIQYTLAVDRGNEHVAYLYDPLHPGIIRSLKMIIDNAHKAGISAGMCGEMAGDPLYTLILLGLGLDEFSMSSFGIPQIKQIIRSTSILEAEEFVGRVLEMDSPDAIVDFVSTTMEDKFDITG</sequence>
<dbReference type="SUPFAM" id="SSF52009">
    <property type="entry name" value="Phosphohistidine domain"/>
    <property type="match status" value="1"/>
</dbReference>
<dbReference type="InterPro" id="IPR023151">
    <property type="entry name" value="PEP_util_CS"/>
</dbReference>
<comment type="cofactor">
    <cofactor evidence="2 17 20">
        <name>Mg(2+)</name>
        <dbReference type="ChEBI" id="CHEBI:18420"/>
    </cofactor>
</comment>
<dbReference type="Pfam" id="PF05524">
    <property type="entry name" value="PEP-utilisers_N"/>
    <property type="match status" value="1"/>
</dbReference>
<dbReference type="InterPro" id="IPR036618">
    <property type="entry name" value="PtsI_HPr-bd_sf"/>
</dbReference>
<keyword evidence="9 17" id="KW-0963">Cytoplasm</keyword>
<dbReference type="InterPro" id="IPR036637">
    <property type="entry name" value="Phosphohistidine_dom_sf"/>
</dbReference>
<dbReference type="STRING" id="1307761.L21SP2_1343"/>
<dbReference type="eggNOG" id="COG1080">
    <property type="taxonomic scope" value="Bacteria"/>
</dbReference>
<feature type="binding site" evidence="19">
    <location>
        <position position="298"/>
    </location>
    <ligand>
        <name>phosphoenolpyruvate</name>
        <dbReference type="ChEBI" id="CHEBI:58702"/>
    </ligand>
</feature>
<evidence type="ECO:0000256" key="7">
    <source>
        <dbReference type="ARBA" id="ARBA00016544"/>
    </source>
</evidence>
<evidence type="ECO:0000313" key="24">
    <source>
        <dbReference type="EMBL" id="AHC14742.1"/>
    </source>
</evidence>
<evidence type="ECO:0000256" key="9">
    <source>
        <dbReference type="ARBA" id="ARBA00022490"/>
    </source>
</evidence>
<keyword evidence="8 17" id="KW-0813">Transport</keyword>
<dbReference type="PATRIC" id="fig|1307761.3.peg.1336"/>
<comment type="similarity">
    <text evidence="5 17">Belongs to the PEP-utilizing enzyme family.</text>
</comment>
<feature type="domain" description="Phosphotransferase system enzyme I N-terminal" evidence="23">
    <location>
        <begin position="5"/>
        <end position="128"/>
    </location>
</feature>
<organism evidence="24 25">
    <name type="scientific">Salinispira pacifica</name>
    <dbReference type="NCBI Taxonomy" id="1307761"/>
    <lineage>
        <taxon>Bacteria</taxon>
        <taxon>Pseudomonadati</taxon>
        <taxon>Spirochaetota</taxon>
        <taxon>Spirochaetia</taxon>
        <taxon>Spirochaetales</taxon>
        <taxon>Spirochaetaceae</taxon>
        <taxon>Salinispira</taxon>
    </lineage>
</organism>
<dbReference type="PANTHER" id="PTHR46244:SF3">
    <property type="entry name" value="PHOSPHOENOLPYRUVATE-PROTEIN PHOSPHOTRANSFERASE"/>
    <property type="match status" value="1"/>
</dbReference>
<dbReference type="InterPro" id="IPR018274">
    <property type="entry name" value="PEP_util_AS"/>
</dbReference>
<evidence type="ECO:0000256" key="2">
    <source>
        <dbReference type="ARBA" id="ARBA00001946"/>
    </source>
</evidence>
<evidence type="ECO:0000256" key="14">
    <source>
        <dbReference type="ARBA" id="ARBA00022777"/>
    </source>
</evidence>
<dbReference type="PIRSF" id="PIRSF000732">
    <property type="entry name" value="PTS_enzyme_I"/>
    <property type="match status" value="1"/>
</dbReference>
<comment type="catalytic activity">
    <reaction evidence="1 17">
        <text>L-histidyl-[protein] + phosphoenolpyruvate = N(pros)-phospho-L-histidyl-[protein] + pyruvate</text>
        <dbReference type="Rhea" id="RHEA:23880"/>
        <dbReference type="Rhea" id="RHEA-COMP:9745"/>
        <dbReference type="Rhea" id="RHEA-COMP:9746"/>
        <dbReference type="ChEBI" id="CHEBI:15361"/>
        <dbReference type="ChEBI" id="CHEBI:29979"/>
        <dbReference type="ChEBI" id="CHEBI:58702"/>
        <dbReference type="ChEBI" id="CHEBI:64837"/>
        <dbReference type="EC" id="2.7.3.9"/>
    </reaction>
</comment>
<feature type="domain" description="PEP-utilising enzyme C-terminal" evidence="22">
    <location>
        <begin position="256"/>
        <end position="544"/>
    </location>
</feature>
<feature type="active site" description="Proton donor" evidence="18">
    <location>
        <position position="506"/>
    </location>
</feature>
<evidence type="ECO:0000256" key="17">
    <source>
        <dbReference type="PIRNR" id="PIRNR000732"/>
    </source>
</evidence>
<dbReference type="Gene3D" id="3.50.30.10">
    <property type="entry name" value="Phosphohistidine domain"/>
    <property type="match status" value="1"/>
</dbReference>
<dbReference type="GO" id="GO:0009401">
    <property type="term" value="P:phosphoenolpyruvate-dependent sugar phosphotransferase system"/>
    <property type="evidence" value="ECO:0007669"/>
    <property type="project" value="UniProtKB-KW"/>
</dbReference>
<comment type="subcellular location">
    <subcellularLocation>
        <location evidence="4 17">Cytoplasm</location>
    </subcellularLocation>
</comment>
<dbReference type="PRINTS" id="PR01736">
    <property type="entry name" value="PHPHTRNFRASE"/>
</dbReference>
<evidence type="ECO:0000256" key="4">
    <source>
        <dbReference type="ARBA" id="ARBA00004496"/>
    </source>
</evidence>
<dbReference type="KEGG" id="slr:L21SP2_1343"/>
<keyword evidence="13 17" id="KW-0479">Metal-binding</keyword>
<dbReference type="InterPro" id="IPR008279">
    <property type="entry name" value="PEP-util_enz_mobile_dom"/>
</dbReference>
<evidence type="ECO:0000256" key="8">
    <source>
        <dbReference type="ARBA" id="ARBA00022448"/>
    </source>
</evidence>
<dbReference type="Pfam" id="PF02896">
    <property type="entry name" value="PEP-utilizers_C"/>
    <property type="match status" value="1"/>
</dbReference>
<feature type="binding site" evidence="20">
    <location>
        <position position="459"/>
    </location>
    <ligand>
        <name>Mg(2+)</name>
        <dbReference type="ChEBI" id="CHEBI:18420"/>
    </ligand>
</feature>
<dbReference type="GO" id="GO:0016301">
    <property type="term" value="F:kinase activity"/>
    <property type="evidence" value="ECO:0007669"/>
    <property type="project" value="UniProtKB-KW"/>
</dbReference>
<gene>
    <name evidence="24" type="ORF">L21SP2_1343</name>
</gene>
<evidence type="ECO:0000256" key="16">
    <source>
        <dbReference type="ARBA" id="ARBA00033235"/>
    </source>
</evidence>
<dbReference type="OrthoDB" id="9765468at2"/>